<protein>
    <recommendedName>
        <fullName evidence="5">Lipoprotein</fullName>
    </recommendedName>
</protein>
<dbReference type="Proteomes" id="UP001058429">
    <property type="component" value="Chromosome"/>
</dbReference>
<gene>
    <name evidence="3" type="ORF">N4562_02495</name>
</gene>
<reference evidence="3" key="1">
    <citation type="submission" date="2022-09" db="EMBL/GenBank/DDBJ databases">
        <title>Complete genome of Ligilactobacillus agilis AM_LB6, isolated from chicken feces.</title>
        <authorList>
            <person name="den Bakker H.C."/>
            <person name="Mann A."/>
        </authorList>
    </citation>
    <scope>NUCLEOTIDE SEQUENCE</scope>
    <source>
        <strain evidence="3">AM_LB6</strain>
    </source>
</reference>
<dbReference type="AlphaFoldDB" id="A0A9Q9JA60"/>
<accession>A0A9Q9JA60</accession>
<evidence type="ECO:0000313" key="4">
    <source>
        <dbReference type="Proteomes" id="UP001058429"/>
    </source>
</evidence>
<feature type="region of interest" description="Disordered" evidence="1">
    <location>
        <begin position="156"/>
        <end position="206"/>
    </location>
</feature>
<dbReference type="EMBL" id="CP104396">
    <property type="protein sequence ID" value="UXC63928.1"/>
    <property type="molecule type" value="Genomic_DNA"/>
</dbReference>
<evidence type="ECO:0000313" key="3">
    <source>
        <dbReference type="EMBL" id="UXC63928.1"/>
    </source>
</evidence>
<name>A0A9Q9JA60_9LACO</name>
<evidence type="ECO:0008006" key="5">
    <source>
        <dbReference type="Google" id="ProtNLM"/>
    </source>
</evidence>
<organism evidence="3 4">
    <name type="scientific">Ligilactobacillus agilis</name>
    <dbReference type="NCBI Taxonomy" id="1601"/>
    <lineage>
        <taxon>Bacteria</taxon>
        <taxon>Bacillati</taxon>
        <taxon>Bacillota</taxon>
        <taxon>Bacilli</taxon>
        <taxon>Lactobacillales</taxon>
        <taxon>Lactobacillaceae</taxon>
        <taxon>Ligilactobacillus</taxon>
    </lineage>
</organism>
<dbReference type="PROSITE" id="PS51257">
    <property type="entry name" value="PROKAR_LIPOPROTEIN"/>
    <property type="match status" value="1"/>
</dbReference>
<keyword evidence="2" id="KW-0732">Signal</keyword>
<feature type="signal peptide" evidence="2">
    <location>
        <begin position="1"/>
        <end position="19"/>
    </location>
</feature>
<feature type="compositionally biased region" description="Polar residues" evidence="1">
    <location>
        <begin position="193"/>
        <end position="206"/>
    </location>
</feature>
<feature type="chain" id="PRO_5040198569" description="Lipoprotein" evidence="2">
    <location>
        <begin position="20"/>
        <end position="300"/>
    </location>
</feature>
<evidence type="ECO:0000256" key="1">
    <source>
        <dbReference type="SAM" id="MobiDB-lite"/>
    </source>
</evidence>
<dbReference type="RefSeq" id="WP_167589219.1">
    <property type="nucleotide sequence ID" value="NZ_CP104396.1"/>
</dbReference>
<feature type="compositionally biased region" description="Acidic residues" evidence="1">
    <location>
        <begin position="164"/>
        <end position="174"/>
    </location>
</feature>
<evidence type="ECO:0000256" key="2">
    <source>
        <dbReference type="SAM" id="SignalP"/>
    </source>
</evidence>
<proteinExistence type="predicted"/>
<dbReference type="GeneID" id="75136686"/>
<sequence>MKKYILLGFSLLIVLFSLTACKDKGTKINGHTVYKTEITSIKTDSDQDWKITGTTDAPDGTKILAFSNDKSDYYNWTLSYTDSDWVKVKDGKFKLAVDPTEVTNDDAWDEANKDIKVTIVAVSEYDKDADDEAPKALVKGIRKNFTPEKLTTTKKQVKYKEKLEEDSDEEDSDSDSSSSESRDNEDEDTDSSVNTSDKSQYQSVTYDQLARTPDDFKKKLITISGTVLQSIVGEDGTTELIVDTTGNGDVIEVLEMNKSSVRHLEGDSVTIYGVSGGLTSYESSGSGTVTAPLIGAYIIE</sequence>